<dbReference type="EMBL" id="AZBU02000002">
    <property type="protein sequence ID" value="TKR92756.1"/>
    <property type="molecule type" value="Genomic_DNA"/>
</dbReference>
<accession>A0A4U5P944</accession>
<comment type="caution">
    <text evidence="2">The sequence shown here is derived from an EMBL/GenBank/DDBJ whole genome shotgun (WGS) entry which is preliminary data.</text>
</comment>
<reference evidence="2 3" key="2">
    <citation type="journal article" date="2019" name="G3 (Bethesda)">
        <title>Hybrid Assembly of the Genome of the Entomopathogenic Nematode Steinernema carpocapsae Identifies the X-Chromosome.</title>
        <authorList>
            <person name="Serra L."/>
            <person name="Macchietto M."/>
            <person name="Macias-Munoz A."/>
            <person name="McGill C.J."/>
            <person name="Rodriguez I.M."/>
            <person name="Rodriguez B."/>
            <person name="Murad R."/>
            <person name="Mortazavi A."/>
        </authorList>
    </citation>
    <scope>NUCLEOTIDE SEQUENCE [LARGE SCALE GENOMIC DNA]</scope>
    <source>
        <strain evidence="2 3">ALL</strain>
    </source>
</reference>
<protein>
    <submittedName>
        <fullName evidence="2">Uncharacterized protein</fullName>
    </submittedName>
</protein>
<keyword evidence="3" id="KW-1185">Reference proteome</keyword>
<name>A0A4U5P944_STECR</name>
<feature type="region of interest" description="Disordered" evidence="1">
    <location>
        <begin position="29"/>
        <end position="53"/>
    </location>
</feature>
<feature type="region of interest" description="Disordered" evidence="1">
    <location>
        <begin position="134"/>
        <end position="158"/>
    </location>
</feature>
<evidence type="ECO:0000256" key="1">
    <source>
        <dbReference type="SAM" id="MobiDB-lite"/>
    </source>
</evidence>
<evidence type="ECO:0000313" key="3">
    <source>
        <dbReference type="Proteomes" id="UP000298663"/>
    </source>
</evidence>
<gene>
    <name evidence="2" type="ORF">L596_007342</name>
</gene>
<proteinExistence type="predicted"/>
<organism evidence="2 3">
    <name type="scientific">Steinernema carpocapsae</name>
    <name type="common">Entomopathogenic nematode</name>
    <dbReference type="NCBI Taxonomy" id="34508"/>
    <lineage>
        <taxon>Eukaryota</taxon>
        <taxon>Metazoa</taxon>
        <taxon>Ecdysozoa</taxon>
        <taxon>Nematoda</taxon>
        <taxon>Chromadorea</taxon>
        <taxon>Rhabditida</taxon>
        <taxon>Tylenchina</taxon>
        <taxon>Panagrolaimomorpha</taxon>
        <taxon>Strongyloidoidea</taxon>
        <taxon>Steinernematidae</taxon>
        <taxon>Steinernema</taxon>
    </lineage>
</organism>
<dbReference type="AlphaFoldDB" id="A0A4U5P944"/>
<evidence type="ECO:0000313" key="2">
    <source>
        <dbReference type="EMBL" id="TKR92756.1"/>
    </source>
</evidence>
<sequence>MGSVRLGRPSLRFNFQLLGRRDRRIANCVNRQRESEAPPPARPARFRTPANRSSETALAARSATFSFAALSSLELSVLKPTAAPRFTSASAPLILGSLSVPRPPDPQSGHFSSSARPNVSVIDLVFSVSANDWRPSVGPTSKKTRSTSLSREKSKNERFEGRPLRFQCSLVMNHPPGSPSSLYLSLSRSAPLNDLKTAIRIR</sequence>
<dbReference type="Proteomes" id="UP000298663">
    <property type="component" value="Unassembled WGS sequence"/>
</dbReference>
<reference evidence="2 3" key="1">
    <citation type="journal article" date="2015" name="Genome Biol.">
        <title>Comparative genomics of Steinernema reveals deeply conserved gene regulatory networks.</title>
        <authorList>
            <person name="Dillman A.R."/>
            <person name="Macchietto M."/>
            <person name="Porter C.F."/>
            <person name="Rogers A."/>
            <person name="Williams B."/>
            <person name="Antoshechkin I."/>
            <person name="Lee M.M."/>
            <person name="Goodwin Z."/>
            <person name="Lu X."/>
            <person name="Lewis E.E."/>
            <person name="Goodrich-Blair H."/>
            <person name="Stock S.P."/>
            <person name="Adams B.J."/>
            <person name="Sternberg P.W."/>
            <person name="Mortazavi A."/>
        </authorList>
    </citation>
    <scope>NUCLEOTIDE SEQUENCE [LARGE SCALE GENOMIC DNA]</scope>
    <source>
        <strain evidence="2 3">ALL</strain>
    </source>
</reference>